<protein>
    <recommendedName>
        <fullName evidence="5">Neuroguidin</fullName>
    </recommendedName>
</protein>
<evidence type="ECO:0008006" key="5">
    <source>
        <dbReference type="Google" id="ProtNLM"/>
    </source>
</evidence>
<dbReference type="GO" id="GO:0032040">
    <property type="term" value="C:small-subunit processome"/>
    <property type="evidence" value="ECO:0007669"/>
    <property type="project" value="TreeGrafter"/>
</dbReference>
<evidence type="ECO:0000256" key="1">
    <source>
        <dbReference type="SAM" id="Coils"/>
    </source>
</evidence>
<sequence>MLENTEELKKSLQEITKSLKAARTTLESIQEKNTNLRTTDGISLLSLKHHALLSYIRSLVLISSRRILGDSLTERSDSIQPFSAIERDARGSHLGDVVDSTIENRLLLEKVEVLQSKMRYQIEKLLKVATEPAQDVDPAEDPLAFRPNPQALLQADVKAPEEKSYNSNQADSDDEGDKIYRPPRLVPMPYVEKSKNQRRRERPPVPSALAALSADPSQPFIESTSGLGGAPSLASGRAQYLQRVKDYEEENFTRMVLKKKDARQRARDEQDLALGGDLGSTNRRRGGAGGLEDEFGEVLRSISRTHTHGQGDGYEELRSKGKKSSVLERSRTSSRKRDVGGMDDGDAEPRRTKRSRFEMDRKVIKKKLNKR</sequence>
<dbReference type="PANTHER" id="PTHR13237:SF9">
    <property type="entry name" value="NEUROGUIDIN"/>
    <property type="match status" value="1"/>
</dbReference>
<dbReference type="OrthoDB" id="203440at2759"/>
<evidence type="ECO:0000313" key="3">
    <source>
        <dbReference type="EMBL" id="PPR02195.1"/>
    </source>
</evidence>
<dbReference type="Pfam" id="PF04000">
    <property type="entry name" value="Sas10_Utp3"/>
    <property type="match status" value="1"/>
</dbReference>
<dbReference type="STRING" id="181874.A0A409YGU9"/>
<dbReference type="PANTHER" id="PTHR13237">
    <property type="entry name" value="SOMETHING ABOUT SILENCING PROTEIN 10-RELATED"/>
    <property type="match status" value="1"/>
</dbReference>
<proteinExistence type="predicted"/>
<feature type="compositionally biased region" description="Low complexity" evidence="2">
    <location>
        <begin position="207"/>
        <end position="217"/>
    </location>
</feature>
<feature type="compositionally biased region" description="Basic and acidic residues" evidence="2">
    <location>
        <begin position="347"/>
        <end position="362"/>
    </location>
</feature>
<dbReference type="AlphaFoldDB" id="A0A409YGU9"/>
<dbReference type="EMBL" id="NHTK01001184">
    <property type="protein sequence ID" value="PPR02195.1"/>
    <property type="molecule type" value="Genomic_DNA"/>
</dbReference>
<organism evidence="3 4">
    <name type="scientific">Panaeolus cyanescens</name>
    <dbReference type="NCBI Taxonomy" id="181874"/>
    <lineage>
        <taxon>Eukaryota</taxon>
        <taxon>Fungi</taxon>
        <taxon>Dikarya</taxon>
        <taxon>Basidiomycota</taxon>
        <taxon>Agaricomycotina</taxon>
        <taxon>Agaricomycetes</taxon>
        <taxon>Agaricomycetidae</taxon>
        <taxon>Agaricales</taxon>
        <taxon>Agaricineae</taxon>
        <taxon>Galeropsidaceae</taxon>
        <taxon>Panaeolus</taxon>
    </lineage>
</organism>
<keyword evidence="1" id="KW-0175">Coiled coil</keyword>
<dbReference type="GO" id="GO:0000462">
    <property type="term" value="P:maturation of SSU-rRNA from tricistronic rRNA transcript (SSU-rRNA, 5.8S rRNA, LSU-rRNA)"/>
    <property type="evidence" value="ECO:0007669"/>
    <property type="project" value="TreeGrafter"/>
</dbReference>
<dbReference type="InterPro" id="IPR007146">
    <property type="entry name" value="Sas10/Utp3/C1D"/>
</dbReference>
<dbReference type="Proteomes" id="UP000284842">
    <property type="component" value="Unassembled WGS sequence"/>
</dbReference>
<reference evidence="3 4" key="1">
    <citation type="journal article" date="2018" name="Evol. Lett.">
        <title>Horizontal gene cluster transfer increased hallucinogenic mushroom diversity.</title>
        <authorList>
            <person name="Reynolds H.T."/>
            <person name="Vijayakumar V."/>
            <person name="Gluck-Thaler E."/>
            <person name="Korotkin H.B."/>
            <person name="Matheny P.B."/>
            <person name="Slot J.C."/>
        </authorList>
    </citation>
    <scope>NUCLEOTIDE SEQUENCE [LARGE SCALE GENOMIC DNA]</scope>
    <source>
        <strain evidence="3 4">2629</strain>
    </source>
</reference>
<keyword evidence="4" id="KW-1185">Reference proteome</keyword>
<evidence type="ECO:0000256" key="2">
    <source>
        <dbReference type="SAM" id="MobiDB-lite"/>
    </source>
</evidence>
<gene>
    <name evidence="3" type="ORF">CVT24_011422</name>
</gene>
<dbReference type="InParanoid" id="A0A409YGU9"/>
<feature type="region of interest" description="Disordered" evidence="2">
    <location>
        <begin position="259"/>
        <end position="371"/>
    </location>
</feature>
<dbReference type="FunCoup" id="A0A409YGU9">
    <property type="interactions" value="754"/>
</dbReference>
<feature type="region of interest" description="Disordered" evidence="2">
    <location>
        <begin position="157"/>
        <end position="233"/>
    </location>
</feature>
<name>A0A409YGU9_9AGAR</name>
<accession>A0A409YGU9</accession>
<comment type="caution">
    <text evidence="3">The sequence shown here is derived from an EMBL/GenBank/DDBJ whole genome shotgun (WGS) entry which is preliminary data.</text>
</comment>
<evidence type="ECO:0000313" key="4">
    <source>
        <dbReference type="Proteomes" id="UP000284842"/>
    </source>
</evidence>
<feature type="coiled-coil region" evidence="1">
    <location>
        <begin position="2"/>
        <end position="39"/>
    </location>
</feature>
<feature type="compositionally biased region" description="Basic and acidic residues" evidence="2">
    <location>
        <begin position="315"/>
        <end position="340"/>
    </location>
</feature>